<comment type="caution">
    <text evidence="13">The sequence shown here is derived from an EMBL/GenBank/DDBJ whole genome shotgun (WGS) entry which is preliminary data.</text>
</comment>
<dbReference type="GO" id="GO:0005634">
    <property type="term" value="C:nucleus"/>
    <property type="evidence" value="ECO:0007669"/>
    <property type="project" value="UniProtKB-SubCell"/>
</dbReference>
<keyword evidence="7 13" id="KW-0808">Transferase</keyword>
<dbReference type="InterPro" id="IPR039949">
    <property type="entry name" value="NAA40"/>
</dbReference>
<dbReference type="GO" id="GO:1990189">
    <property type="term" value="F:protein N-terminal-serine acetyltransferase activity"/>
    <property type="evidence" value="ECO:0007669"/>
    <property type="project" value="UniProtKB-EC"/>
</dbReference>
<evidence type="ECO:0000313" key="14">
    <source>
        <dbReference type="Proteomes" id="UP000298030"/>
    </source>
</evidence>
<evidence type="ECO:0000256" key="1">
    <source>
        <dbReference type="ARBA" id="ARBA00004123"/>
    </source>
</evidence>
<comment type="catalytic activity">
    <reaction evidence="10">
        <text>N-terminal L-seryl-[histone H2A] + acetyl-CoA = N-terminal N(alpha)-acetyl-L-seryl-[histone H2A] + CoA + H(+)</text>
        <dbReference type="Rhea" id="RHEA:50600"/>
        <dbReference type="Rhea" id="RHEA-COMP:12742"/>
        <dbReference type="Rhea" id="RHEA-COMP:12744"/>
        <dbReference type="ChEBI" id="CHEBI:15378"/>
        <dbReference type="ChEBI" id="CHEBI:57287"/>
        <dbReference type="ChEBI" id="CHEBI:57288"/>
        <dbReference type="ChEBI" id="CHEBI:64738"/>
        <dbReference type="ChEBI" id="CHEBI:83690"/>
        <dbReference type="EC" id="2.3.1.257"/>
    </reaction>
</comment>
<dbReference type="CDD" id="cd04301">
    <property type="entry name" value="NAT_SF"/>
    <property type="match status" value="1"/>
</dbReference>
<dbReference type="PANTHER" id="PTHR20531:SF1">
    <property type="entry name" value="N-ALPHA-ACETYLTRANSFERASE 40"/>
    <property type="match status" value="1"/>
</dbReference>
<comment type="similarity">
    <text evidence="3">Belongs to the acetyltransferase family. NAA40 subfamily.</text>
</comment>
<evidence type="ECO:0000256" key="5">
    <source>
        <dbReference type="ARBA" id="ARBA00015043"/>
    </source>
</evidence>
<reference evidence="13 14" key="1">
    <citation type="journal article" date="2019" name="Nat. Ecol. Evol.">
        <title>Megaphylogeny resolves global patterns of mushroom evolution.</title>
        <authorList>
            <person name="Varga T."/>
            <person name="Krizsan K."/>
            <person name="Foldi C."/>
            <person name="Dima B."/>
            <person name="Sanchez-Garcia M."/>
            <person name="Sanchez-Ramirez S."/>
            <person name="Szollosi G.J."/>
            <person name="Szarkandi J.G."/>
            <person name="Papp V."/>
            <person name="Albert L."/>
            <person name="Andreopoulos W."/>
            <person name="Angelini C."/>
            <person name="Antonin V."/>
            <person name="Barry K.W."/>
            <person name="Bougher N.L."/>
            <person name="Buchanan P."/>
            <person name="Buyck B."/>
            <person name="Bense V."/>
            <person name="Catcheside P."/>
            <person name="Chovatia M."/>
            <person name="Cooper J."/>
            <person name="Damon W."/>
            <person name="Desjardin D."/>
            <person name="Finy P."/>
            <person name="Geml J."/>
            <person name="Haridas S."/>
            <person name="Hughes K."/>
            <person name="Justo A."/>
            <person name="Karasinski D."/>
            <person name="Kautmanova I."/>
            <person name="Kiss B."/>
            <person name="Kocsube S."/>
            <person name="Kotiranta H."/>
            <person name="LaButti K.M."/>
            <person name="Lechner B.E."/>
            <person name="Liimatainen K."/>
            <person name="Lipzen A."/>
            <person name="Lukacs Z."/>
            <person name="Mihaltcheva S."/>
            <person name="Morgado L.N."/>
            <person name="Niskanen T."/>
            <person name="Noordeloos M.E."/>
            <person name="Ohm R.A."/>
            <person name="Ortiz-Santana B."/>
            <person name="Ovrebo C."/>
            <person name="Racz N."/>
            <person name="Riley R."/>
            <person name="Savchenko A."/>
            <person name="Shiryaev A."/>
            <person name="Soop K."/>
            <person name="Spirin V."/>
            <person name="Szebenyi C."/>
            <person name="Tomsovsky M."/>
            <person name="Tulloss R.E."/>
            <person name="Uehling J."/>
            <person name="Grigoriev I.V."/>
            <person name="Vagvolgyi C."/>
            <person name="Papp T."/>
            <person name="Martin F.M."/>
            <person name="Miettinen O."/>
            <person name="Hibbett D.S."/>
            <person name="Nagy L.G."/>
        </authorList>
    </citation>
    <scope>NUCLEOTIDE SEQUENCE [LARGE SCALE GENOMIC DNA]</scope>
    <source>
        <strain evidence="13 14">FP101781</strain>
    </source>
</reference>
<dbReference type="SUPFAM" id="SSF55729">
    <property type="entry name" value="Acyl-CoA N-acyltransferases (Nat)"/>
    <property type="match status" value="1"/>
</dbReference>
<dbReference type="STRING" id="71717.A0A4Y7TLA3"/>
<dbReference type="Pfam" id="PF00583">
    <property type="entry name" value="Acetyltransf_1"/>
    <property type="match status" value="1"/>
</dbReference>
<dbReference type="EC" id="2.3.1.257" evidence="4"/>
<sequence>MNPSKEQVKLLKIALKATSSELQEIRVSRSTQALSVTYAMRKTNELGADNKVAVFGLLTNNMREMLQESSMGWSVSKKKREVFHTRSRFIIAHDAQSSLVAFSMFRFEKEDQCVVLYCYELQVEEAMRGLGIGRSLLTQLESIGLAYGMDKIMLTVLKANQKSVKFYKSAGFRLDSSDPSRFGDCRQDYEILCKWLPRPTASSLTRLEVA</sequence>
<dbReference type="InterPro" id="IPR016181">
    <property type="entry name" value="Acyl_CoA_acyltransferase"/>
</dbReference>
<protein>
    <recommendedName>
        <fullName evidence="5">N-alpha-acetyltransferase 40</fullName>
        <ecNumber evidence="4">2.3.1.257</ecNumber>
    </recommendedName>
</protein>
<evidence type="ECO:0000256" key="3">
    <source>
        <dbReference type="ARBA" id="ARBA00008870"/>
    </source>
</evidence>
<keyword evidence="6" id="KW-0963">Cytoplasm</keyword>
<organism evidence="13 14">
    <name type="scientific">Coprinellus micaceus</name>
    <name type="common">Glistening ink-cap mushroom</name>
    <name type="synonym">Coprinus micaceus</name>
    <dbReference type="NCBI Taxonomy" id="71717"/>
    <lineage>
        <taxon>Eukaryota</taxon>
        <taxon>Fungi</taxon>
        <taxon>Dikarya</taxon>
        <taxon>Basidiomycota</taxon>
        <taxon>Agaricomycotina</taxon>
        <taxon>Agaricomycetes</taxon>
        <taxon>Agaricomycetidae</taxon>
        <taxon>Agaricales</taxon>
        <taxon>Agaricineae</taxon>
        <taxon>Psathyrellaceae</taxon>
        <taxon>Coprinellus</taxon>
    </lineage>
</organism>
<evidence type="ECO:0000256" key="8">
    <source>
        <dbReference type="ARBA" id="ARBA00023242"/>
    </source>
</evidence>
<dbReference type="GO" id="GO:0005737">
    <property type="term" value="C:cytoplasm"/>
    <property type="evidence" value="ECO:0007669"/>
    <property type="project" value="UniProtKB-SubCell"/>
</dbReference>
<accession>A0A4Y7TLA3</accession>
<dbReference type="GO" id="GO:0010485">
    <property type="term" value="F:histone H4 acetyltransferase activity"/>
    <property type="evidence" value="ECO:0007669"/>
    <property type="project" value="InterPro"/>
</dbReference>
<dbReference type="EMBL" id="QPFP01000008">
    <property type="protein sequence ID" value="TEB34953.1"/>
    <property type="molecule type" value="Genomic_DNA"/>
</dbReference>
<feature type="domain" description="N-acetyltransferase" evidence="12">
    <location>
        <begin position="38"/>
        <end position="196"/>
    </location>
</feature>
<evidence type="ECO:0000256" key="2">
    <source>
        <dbReference type="ARBA" id="ARBA00004496"/>
    </source>
</evidence>
<dbReference type="Gene3D" id="3.40.630.30">
    <property type="match status" value="1"/>
</dbReference>
<evidence type="ECO:0000256" key="6">
    <source>
        <dbReference type="ARBA" id="ARBA00022490"/>
    </source>
</evidence>
<keyword evidence="14" id="KW-1185">Reference proteome</keyword>
<dbReference type="GO" id="GO:0043998">
    <property type="term" value="F:histone H2A acetyltransferase activity"/>
    <property type="evidence" value="ECO:0007669"/>
    <property type="project" value="InterPro"/>
</dbReference>
<evidence type="ECO:0000256" key="11">
    <source>
        <dbReference type="ARBA" id="ARBA00049524"/>
    </source>
</evidence>
<gene>
    <name evidence="13" type="ORF">FA13DRAFT_1728747</name>
</gene>
<dbReference type="PANTHER" id="PTHR20531">
    <property type="entry name" value="N-ALPHA-ACETYLTRANSFERASE 40"/>
    <property type="match status" value="1"/>
</dbReference>
<evidence type="ECO:0000259" key="12">
    <source>
        <dbReference type="PROSITE" id="PS51186"/>
    </source>
</evidence>
<evidence type="ECO:0000313" key="13">
    <source>
        <dbReference type="EMBL" id="TEB34953.1"/>
    </source>
</evidence>
<evidence type="ECO:0000256" key="7">
    <source>
        <dbReference type="ARBA" id="ARBA00022679"/>
    </source>
</evidence>
<evidence type="ECO:0000256" key="4">
    <source>
        <dbReference type="ARBA" id="ARBA00012950"/>
    </source>
</evidence>
<proteinExistence type="inferred from homology"/>
<keyword evidence="9 13" id="KW-0012">Acyltransferase</keyword>
<name>A0A4Y7TLA3_COPMI</name>
<dbReference type="OrthoDB" id="424551at2759"/>
<keyword evidence="8" id="KW-0539">Nucleus</keyword>
<dbReference type="Proteomes" id="UP000298030">
    <property type="component" value="Unassembled WGS sequence"/>
</dbReference>
<evidence type="ECO:0000256" key="10">
    <source>
        <dbReference type="ARBA" id="ARBA00047821"/>
    </source>
</evidence>
<dbReference type="PROSITE" id="PS51186">
    <property type="entry name" value="GNAT"/>
    <property type="match status" value="1"/>
</dbReference>
<evidence type="ECO:0000256" key="9">
    <source>
        <dbReference type="ARBA" id="ARBA00023315"/>
    </source>
</evidence>
<dbReference type="AlphaFoldDB" id="A0A4Y7TLA3"/>
<comment type="subcellular location">
    <subcellularLocation>
        <location evidence="2">Cytoplasm</location>
    </subcellularLocation>
    <subcellularLocation>
        <location evidence="1">Nucleus</location>
    </subcellularLocation>
</comment>
<dbReference type="InterPro" id="IPR000182">
    <property type="entry name" value="GNAT_dom"/>
</dbReference>
<comment type="catalytic activity">
    <reaction evidence="11">
        <text>N-terminal L-seryl-[histone H4] + acetyl-CoA = N-terminal N(alpha)-acetyl-L-seryl-[histone H4] + CoA + H(+)</text>
        <dbReference type="Rhea" id="RHEA:50596"/>
        <dbReference type="Rhea" id="RHEA-COMP:12740"/>
        <dbReference type="Rhea" id="RHEA-COMP:12743"/>
        <dbReference type="ChEBI" id="CHEBI:15378"/>
        <dbReference type="ChEBI" id="CHEBI:57287"/>
        <dbReference type="ChEBI" id="CHEBI:57288"/>
        <dbReference type="ChEBI" id="CHEBI:64738"/>
        <dbReference type="ChEBI" id="CHEBI:83690"/>
        <dbReference type="EC" id="2.3.1.257"/>
    </reaction>
</comment>